<feature type="active site" evidence="4">
    <location>
        <position position="160"/>
    </location>
</feature>
<dbReference type="PANTHER" id="PTHR43580">
    <property type="entry name" value="OXIDOREDUCTASE GLYR1-RELATED"/>
    <property type="match status" value="1"/>
</dbReference>
<dbReference type="SUPFAM" id="SSF51735">
    <property type="entry name" value="NAD(P)-binding Rossmann-fold domains"/>
    <property type="match status" value="1"/>
</dbReference>
<evidence type="ECO:0000256" key="3">
    <source>
        <dbReference type="ARBA" id="ARBA00023027"/>
    </source>
</evidence>
<dbReference type="InterPro" id="IPR015815">
    <property type="entry name" value="HIBADH-related"/>
</dbReference>
<protein>
    <submittedName>
        <fullName evidence="7">3-hydroxyisobutyrate dehydrogenase</fullName>
    </submittedName>
</protein>
<dbReference type="InterPro" id="IPR006115">
    <property type="entry name" value="6PGDH_NADP-bd"/>
</dbReference>
<dbReference type="GO" id="GO:0016491">
    <property type="term" value="F:oxidoreductase activity"/>
    <property type="evidence" value="ECO:0007669"/>
    <property type="project" value="UniProtKB-KW"/>
</dbReference>
<organism evidence="7 8">
    <name type="scientific">Corynebacterium spheniscorum</name>
    <dbReference type="NCBI Taxonomy" id="185761"/>
    <lineage>
        <taxon>Bacteria</taxon>
        <taxon>Bacillati</taxon>
        <taxon>Actinomycetota</taxon>
        <taxon>Actinomycetes</taxon>
        <taxon>Mycobacteriales</taxon>
        <taxon>Corynebacteriaceae</taxon>
        <taxon>Corynebacterium</taxon>
    </lineage>
</organism>
<dbReference type="InterPro" id="IPR036291">
    <property type="entry name" value="NAD(P)-bd_dom_sf"/>
</dbReference>
<name>A0A1I2PET7_9CORY</name>
<dbReference type="Gene3D" id="3.40.50.720">
    <property type="entry name" value="NAD(P)-binding Rossmann-like Domain"/>
    <property type="match status" value="1"/>
</dbReference>
<accession>A0A1I2PET7</accession>
<comment type="similarity">
    <text evidence="1">Belongs to the HIBADH-related family.</text>
</comment>
<evidence type="ECO:0000259" key="5">
    <source>
        <dbReference type="Pfam" id="PF03446"/>
    </source>
</evidence>
<dbReference type="Pfam" id="PF03446">
    <property type="entry name" value="NAD_binding_2"/>
    <property type="match status" value="1"/>
</dbReference>
<gene>
    <name evidence="7" type="ORF">SAMN05660282_00014</name>
</gene>
<evidence type="ECO:0000259" key="6">
    <source>
        <dbReference type="Pfam" id="PF14833"/>
    </source>
</evidence>
<dbReference type="GO" id="GO:0051287">
    <property type="term" value="F:NAD binding"/>
    <property type="evidence" value="ECO:0007669"/>
    <property type="project" value="InterPro"/>
</dbReference>
<dbReference type="Proteomes" id="UP000199065">
    <property type="component" value="Unassembled WGS sequence"/>
</dbReference>
<evidence type="ECO:0000256" key="2">
    <source>
        <dbReference type="ARBA" id="ARBA00023002"/>
    </source>
</evidence>
<keyword evidence="3" id="KW-0520">NAD</keyword>
<dbReference type="PANTHER" id="PTHR43580:SF2">
    <property type="entry name" value="CYTOKINE-LIKE NUCLEAR FACTOR N-PAC"/>
    <property type="match status" value="1"/>
</dbReference>
<dbReference type="EMBL" id="FOPJ01000001">
    <property type="protein sequence ID" value="SFG14608.1"/>
    <property type="molecule type" value="Genomic_DNA"/>
</dbReference>
<dbReference type="Pfam" id="PF14833">
    <property type="entry name" value="NAD_binding_11"/>
    <property type="match status" value="1"/>
</dbReference>
<sequence length="275" mass="29330">MGTELALHLVENHELWVWNRTEEKTKALVKGAEERGASVEVVSDIAEAIQGADCVISSLFGPDTVRDVLLEPGVIPAQMTWVDTTTVSPADAAEFAEAAEGYVHAPVVGTLGPARNGMLGVYVGCGDEQRRTEVLELVSPWADPKRLIGVDSAAKAATAKLLANLALAVSAEGLREALLLAESTGMDADEALELLSFTGLQFIRDMKAPFVRGERDTVPGDFTVDAIAKDARLMIATSEKDLPALRAALGSLTLEQTRGRGDSDFSSILVHRHDL</sequence>
<dbReference type="PIRSF" id="PIRSF000103">
    <property type="entry name" value="HIBADH"/>
    <property type="match status" value="1"/>
</dbReference>
<evidence type="ECO:0000256" key="1">
    <source>
        <dbReference type="ARBA" id="ARBA00009080"/>
    </source>
</evidence>
<evidence type="ECO:0000313" key="7">
    <source>
        <dbReference type="EMBL" id="SFG14608.1"/>
    </source>
</evidence>
<reference evidence="7 8" key="1">
    <citation type="submission" date="2016-10" db="EMBL/GenBank/DDBJ databases">
        <authorList>
            <person name="de Groot N.N."/>
        </authorList>
    </citation>
    <scope>NUCLEOTIDE SEQUENCE [LARGE SCALE GENOMIC DNA]</scope>
    <source>
        <strain>J11</strain>
        <strain evidence="8">PG 39</strain>
    </source>
</reference>
<evidence type="ECO:0000256" key="4">
    <source>
        <dbReference type="PIRSR" id="PIRSR000103-1"/>
    </source>
</evidence>
<dbReference type="Gene3D" id="1.10.1040.10">
    <property type="entry name" value="N-(1-d-carboxylethyl)-l-norvaline Dehydrogenase, domain 2"/>
    <property type="match status" value="1"/>
</dbReference>
<dbReference type="InterPro" id="IPR051265">
    <property type="entry name" value="HIBADH-related_NP60_sf"/>
</dbReference>
<dbReference type="InterPro" id="IPR008927">
    <property type="entry name" value="6-PGluconate_DH-like_C_sf"/>
</dbReference>
<dbReference type="SUPFAM" id="SSF48179">
    <property type="entry name" value="6-phosphogluconate dehydrogenase C-terminal domain-like"/>
    <property type="match status" value="1"/>
</dbReference>
<dbReference type="InterPro" id="IPR029154">
    <property type="entry name" value="HIBADH-like_NADP-bd"/>
</dbReference>
<evidence type="ECO:0000313" key="8">
    <source>
        <dbReference type="Proteomes" id="UP000199065"/>
    </source>
</evidence>
<dbReference type="InterPro" id="IPR013328">
    <property type="entry name" value="6PGD_dom2"/>
</dbReference>
<keyword evidence="2" id="KW-0560">Oxidoreductase</keyword>
<feature type="domain" description="3-hydroxyisobutyrate dehydrogenase-like NAD-binding" evidence="6">
    <location>
        <begin position="156"/>
        <end position="269"/>
    </location>
</feature>
<dbReference type="GO" id="GO:0050661">
    <property type="term" value="F:NADP binding"/>
    <property type="evidence" value="ECO:0007669"/>
    <property type="project" value="InterPro"/>
</dbReference>
<feature type="domain" description="6-phosphogluconate dehydrogenase NADP-binding" evidence="5">
    <location>
        <begin position="1"/>
        <end position="138"/>
    </location>
</feature>
<proteinExistence type="inferred from homology"/>
<dbReference type="AlphaFoldDB" id="A0A1I2PET7"/>
<dbReference type="STRING" id="185761.SAMN05660282_00014"/>
<keyword evidence="8" id="KW-1185">Reference proteome</keyword>